<evidence type="ECO:0000256" key="2">
    <source>
        <dbReference type="ARBA" id="ARBA00022692"/>
    </source>
</evidence>
<evidence type="ECO:0000256" key="5">
    <source>
        <dbReference type="ARBA" id="ARBA00023002"/>
    </source>
</evidence>
<feature type="domain" description="FAD-binding 8" evidence="10">
    <location>
        <begin position="294"/>
        <end position="337"/>
    </location>
</feature>
<evidence type="ECO:0000256" key="1">
    <source>
        <dbReference type="ARBA" id="ARBA00004141"/>
    </source>
</evidence>
<evidence type="ECO:0000256" key="3">
    <source>
        <dbReference type="ARBA" id="ARBA00022982"/>
    </source>
</evidence>
<dbReference type="GO" id="GO:0016175">
    <property type="term" value="F:superoxide-generating NAD(P)H oxidase activity"/>
    <property type="evidence" value="ECO:0007669"/>
    <property type="project" value="TreeGrafter"/>
</dbReference>
<accession>A0A367J0A9</accession>
<dbReference type="SFLD" id="SFLDG01168">
    <property type="entry name" value="Ferric_reductase_subgroup_(FRE"/>
    <property type="match status" value="1"/>
</dbReference>
<sequence>MVYDIRTTSVFYVCGISYAFFWWALFAIYCVFYQINRLRVYYVRKSRINGKDDNVVQNLPGTRWLHRFDHVVRIPFVTEMMPVKHVIGISLFIIINLLFIFFAPFAMTGPYTLTTIGIFDRRAAFVGMVNWGFVFFLAQRNSVLPKMSGLTFEELIPYHRIIARVGLAEFIPHFVWRMLHGYQKTYIAADTLFYNEEQTTGTISMLGFLLMFVTSFEYMRRNHFEIFYWSHIIGLIVAIIFACWHEHTCFAFFIPAIILWAVDRVIRSYQSWCVKTASVRVDQVVSPSNSQEGIVRVLFESNVMKAFRPGQYVFVSMAKSKFKLWKYANWHPYTISEVFRVSSAADGGIEERVIGKNEAAVIDEKEKNHKNGSGSLTDIDSISDTSSLRRRTTALPGSDAKTIASFHIKGLGKKTVGLLDSAATHEKLTVKVDGVYGPQLQYQDYQVVSLFAAGIGVTPALVIMKDIIEKRANGVKTVAVENVYLTWAIRSV</sequence>
<evidence type="ECO:0008006" key="14">
    <source>
        <dbReference type="Google" id="ProtNLM"/>
    </source>
</evidence>
<keyword evidence="6" id="KW-0406">Ion transport</keyword>
<evidence type="ECO:0000256" key="6">
    <source>
        <dbReference type="ARBA" id="ARBA00023065"/>
    </source>
</evidence>
<dbReference type="Pfam" id="PF08022">
    <property type="entry name" value="FAD_binding_8"/>
    <property type="match status" value="1"/>
</dbReference>
<protein>
    <recommendedName>
        <fullName evidence="14">FAD-binding FR-type domain-containing protein</fullName>
    </recommendedName>
</protein>
<dbReference type="InterPro" id="IPR013121">
    <property type="entry name" value="Fe_red_NAD-bd_6"/>
</dbReference>
<comment type="subcellular location">
    <subcellularLocation>
        <location evidence="1">Membrane</location>
        <topology evidence="1">Multi-pass membrane protein</topology>
    </subcellularLocation>
</comment>
<keyword evidence="5" id="KW-0560">Oxidoreductase</keyword>
<feature type="transmembrane region" description="Helical" evidence="8">
    <location>
        <begin position="226"/>
        <end position="244"/>
    </location>
</feature>
<reference evidence="12 13" key="1">
    <citation type="journal article" date="2018" name="G3 (Bethesda)">
        <title>Phylogenetic and Phylogenomic Definition of Rhizopus Species.</title>
        <authorList>
            <person name="Gryganskyi A.P."/>
            <person name="Golan J."/>
            <person name="Dolatabadi S."/>
            <person name="Mondo S."/>
            <person name="Robb S."/>
            <person name="Idnurm A."/>
            <person name="Muszewska A."/>
            <person name="Steczkiewicz K."/>
            <person name="Masonjones S."/>
            <person name="Liao H.L."/>
            <person name="Gajdeczka M.T."/>
            <person name="Anike F."/>
            <person name="Vuek A."/>
            <person name="Anishchenko I.M."/>
            <person name="Voigt K."/>
            <person name="de Hoog G.S."/>
            <person name="Smith M.E."/>
            <person name="Heitman J."/>
            <person name="Vilgalys R."/>
            <person name="Stajich J.E."/>
        </authorList>
    </citation>
    <scope>NUCLEOTIDE SEQUENCE [LARGE SCALE GENOMIC DNA]</scope>
    <source>
        <strain evidence="12 13">LSU 92-RS-03</strain>
    </source>
</reference>
<dbReference type="GO" id="GO:0005886">
    <property type="term" value="C:plasma membrane"/>
    <property type="evidence" value="ECO:0007669"/>
    <property type="project" value="TreeGrafter"/>
</dbReference>
<evidence type="ECO:0000259" key="9">
    <source>
        <dbReference type="Pfam" id="PF01794"/>
    </source>
</evidence>
<dbReference type="InterPro" id="IPR013130">
    <property type="entry name" value="Fe3_Rdtase_TM_dom"/>
</dbReference>
<keyword evidence="7 8" id="KW-0472">Membrane</keyword>
<dbReference type="GO" id="GO:0006811">
    <property type="term" value="P:monoatomic ion transport"/>
    <property type="evidence" value="ECO:0007669"/>
    <property type="project" value="UniProtKB-KW"/>
</dbReference>
<dbReference type="STRING" id="4846.A0A367J0A9"/>
<dbReference type="AlphaFoldDB" id="A0A367J0A9"/>
<evidence type="ECO:0000259" key="10">
    <source>
        <dbReference type="Pfam" id="PF08022"/>
    </source>
</evidence>
<keyword evidence="13" id="KW-1185">Reference proteome</keyword>
<keyword evidence="2 8" id="KW-0812">Transmembrane</keyword>
<evidence type="ECO:0000256" key="8">
    <source>
        <dbReference type="SAM" id="Phobius"/>
    </source>
</evidence>
<dbReference type="Gene3D" id="3.40.50.80">
    <property type="entry name" value="Nucleotide-binding domain of ferredoxin-NADP reductase (FNR) module"/>
    <property type="match status" value="1"/>
</dbReference>
<dbReference type="PANTHER" id="PTHR11972:SF69">
    <property type="entry name" value="FERRIC REDUCTION OXIDASE 6-RELATED"/>
    <property type="match status" value="1"/>
</dbReference>
<proteinExistence type="predicted"/>
<evidence type="ECO:0000256" key="7">
    <source>
        <dbReference type="ARBA" id="ARBA00023136"/>
    </source>
</evidence>
<evidence type="ECO:0000259" key="11">
    <source>
        <dbReference type="Pfam" id="PF08030"/>
    </source>
</evidence>
<feature type="transmembrane region" description="Helical" evidence="8">
    <location>
        <begin position="16"/>
        <end position="35"/>
    </location>
</feature>
<feature type="transmembrane region" description="Helical" evidence="8">
    <location>
        <begin position="83"/>
        <end position="103"/>
    </location>
</feature>
<feature type="non-terminal residue" evidence="12">
    <location>
        <position position="492"/>
    </location>
</feature>
<keyword evidence="6" id="KW-0813">Transport</keyword>
<feature type="domain" description="Ferric reductase NAD binding" evidence="11">
    <location>
        <begin position="445"/>
        <end position="491"/>
    </location>
</feature>
<evidence type="ECO:0000313" key="12">
    <source>
        <dbReference type="EMBL" id="RCH83366.1"/>
    </source>
</evidence>
<evidence type="ECO:0000256" key="4">
    <source>
        <dbReference type="ARBA" id="ARBA00022989"/>
    </source>
</evidence>
<keyword evidence="3" id="KW-0249">Electron transport</keyword>
<feature type="domain" description="Ferric oxidoreductase" evidence="9">
    <location>
        <begin position="124"/>
        <end position="241"/>
    </location>
</feature>
<keyword evidence="4 8" id="KW-1133">Transmembrane helix</keyword>
<dbReference type="PANTHER" id="PTHR11972">
    <property type="entry name" value="NADPH OXIDASE"/>
    <property type="match status" value="1"/>
</dbReference>
<name>A0A367J0A9_RHIST</name>
<dbReference type="EMBL" id="PJQM01004770">
    <property type="protein sequence ID" value="RCH83366.1"/>
    <property type="molecule type" value="Genomic_DNA"/>
</dbReference>
<evidence type="ECO:0000313" key="13">
    <source>
        <dbReference type="Proteomes" id="UP000253551"/>
    </source>
</evidence>
<dbReference type="Pfam" id="PF08030">
    <property type="entry name" value="NAD_binding_6"/>
    <property type="match status" value="1"/>
</dbReference>
<dbReference type="OrthoDB" id="167398at2759"/>
<dbReference type="Proteomes" id="UP000253551">
    <property type="component" value="Unassembled WGS sequence"/>
</dbReference>
<dbReference type="InterPro" id="IPR039261">
    <property type="entry name" value="FNR_nucleotide-bd"/>
</dbReference>
<feature type="transmembrane region" description="Helical" evidence="8">
    <location>
        <begin position="123"/>
        <end position="140"/>
    </location>
</feature>
<gene>
    <name evidence="12" type="ORF">CU098_006803</name>
</gene>
<organism evidence="12 13">
    <name type="scientific">Rhizopus stolonifer</name>
    <name type="common">Rhizopus nigricans</name>
    <dbReference type="NCBI Taxonomy" id="4846"/>
    <lineage>
        <taxon>Eukaryota</taxon>
        <taxon>Fungi</taxon>
        <taxon>Fungi incertae sedis</taxon>
        <taxon>Mucoromycota</taxon>
        <taxon>Mucoromycotina</taxon>
        <taxon>Mucoromycetes</taxon>
        <taxon>Mucorales</taxon>
        <taxon>Mucorineae</taxon>
        <taxon>Rhizopodaceae</taxon>
        <taxon>Rhizopus</taxon>
    </lineage>
</organism>
<dbReference type="Pfam" id="PF01794">
    <property type="entry name" value="Ferric_reduct"/>
    <property type="match status" value="1"/>
</dbReference>
<dbReference type="InterPro" id="IPR050369">
    <property type="entry name" value="RBOH/FRE"/>
</dbReference>
<dbReference type="InterPro" id="IPR013112">
    <property type="entry name" value="FAD-bd_8"/>
</dbReference>
<comment type="caution">
    <text evidence="12">The sequence shown here is derived from an EMBL/GenBank/DDBJ whole genome shotgun (WGS) entry which is preliminary data.</text>
</comment>